<evidence type="ECO:0000256" key="1">
    <source>
        <dbReference type="SAM" id="MobiDB-lite"/>
    </source>
</evidence>
<protein>
    <submittedName>
        <fullName evidence="2">E4 protein</fullName>
    </submittedName>
</protein>
<sequence length="133" mass="15466">MVLLVHGLLSLKIKLFLPPLLAPQGIYSGLLQKPPTGNLPPRTPHPGRKALEGENNKPQRTPLRQPRHHQEYDFDEDEENRPPPPQEPRDPEWGPTLSQLLHKWDLDLTRLRDTICQDLEDYRKRLGIHPSRF</sequence>
<name>A0A385PS94_9PAPI</name>
<evidence type="ECO:0000313" key="2">
    <source>
        <dbReference type="EMBL" id="AYA94832.1"/>
    </source>
</evidence>
<accession>A0A385PS94</accession>
<proteinExistence type="predicted"/>
<reference evidence="2" key="1">
    <citation type="journal article" date="2018" name="Nat. Med.">
        <title>Expanded skin virome in DOCK8-deficient patients.</title>
        <authorList>
            <consortium name="NISC Comparative Sequencing Program"/>
            <person name="Tirosh O."/>
            <person name="Conlan S."/>
            <person name="Deming C."/>
            <person name="Lee-Lin S.Q."/>
            <person name="Huang X."/>
            <person name="Su H.C."/>
            <person name="Freeman A.F."/>
            <person name="Segre J.A."/>
            <person name="Kong H.H."/>
        </authorList>
    </citation>
    <scope>NUCLEOTIDE SEQUENCE</scope>
    <source>
        <strain evidence="2">HPV-mSK_118</strain>
    </source>
</reference>
<feature type="region of interest" description="Disordered" evidence="1">
    <location>
        <begin position="27"/>
        <end position="96"/>
    </location>
</feature>
<dbReference type="EMBL" id="MH777260">
    <property type="protein sequence ID" value="AYA94832.1"/>
    <property type="molecule type" value="Genomic_DNA"/>
</dbReference>
<organism evidence="2">
    <name type="scientific">Human papillomavirus</name>
    <dbReference type="NCBI Taxonomy" id="10566"/>
    <lineage>
        <taxon>Viruses</taxon>
        <taxon>Monodnaviria</taxon>
        <taxon>Shotokuvirae</taxon>
        <taxon>Cossaviricota</taxon>
        <taxon>Papovaviricetes</taxon>
        <taxon>Zurhausenvirales</taxon>
        <taxon>Papillomaviridae</taxon>
    </lineage>
</organism>